<feature type="compositionally biased region" description="Basic and acidic residues" evidence="1">
    <location>
        <begin position="50"/>
        <end position="59"/>
    </location>
</feature>
<feature type="compositionally biased region" description="Low complexity" evidence="1">
    <location>
        <begin position="39"/>
        <end position="49"/>
    </location>
</feature>
<feature type="compositionally biased region" description="Low complexity" evidence="1">
    <location>
        <begin position="129"/>
        <end position="139"/>
    </location>
</feature>
<dbReference type="OrthoDB" id="2529039at2759"/>
<gene>
    <name evidence="2" type="ORF">BMF94_0227</name>
</gene>
<evidence type="ECO:0000313" key="3">
    <source>
        <dbReference type="Proteomes" id="UP000237144"/>
    </source>
</evidence>
<organism evidence="2 3">
    <name type="scientific">Rhodotorula taiwanensis</name>
    <dbReference type="NCBI Taxonomy" id="741276"/>
    <lineage>
        <taxon>Eukaryota</taxon>
        <taxon>Fungi</taxon>
        <taxon>Dikarya</taxon>
        <taxon>Basidiomycota</taxon>
        <taxon>Pucciniomycotina</taxon>
        <taxon>Microbotryomycetes</taxon>
        <taxon>Sporidiobolales</taxon>
        <taxon>Sporidiobolaceae</taxon>
        <taxon>Rhodotorula</taxon>
    </lineage>
</organism>
<evidence type="ECO:0000256" key="1">
    <source>
        <dbReference type="SAM" id="MobiDB-lite"/>
    </source>
</evidence>
<proteinExistence type="predicted"/>
<dbReference type="Proteomes" id="UP000237144">
    <property type="component" value="Unassembled WGS sequence"/>
</dbReference>
<reference evidence="2 3" key="1">
    <citation type="journal article" date="2018" name="Front. Microbiol.">
        <title>Prospects for Fungal Bioremediation of Acidic Radioactive Waste Sites: Characterization and Genome Sequence of Rhodotorula taiwanensis MD1149.</title>
        <authorList>
            <person name="Tkavc R."/>
            <person name="Matrosova V.Y."/>
            <person name="Grichenko O.E."/>
            <person name="Gostincar C."/>
            <person name="Volpe R.P."/>
            <person name="Klimenkova P."/>
            <person name="Gaidamakova E.K."/>
            <person name="Zhou C.E."/>
            <person name="Stewart B.J."/>
            <person name="Lyman M.G."/>
            <person name="Malfatti S.A."/>
            <person name="Rubinfeld B."/>
            <person name="Courtot M."/>
            <person name="Singh J."/>
            <person name="Dalgard C.L."/>
            <person name="Hamilton T."/>
            <person name="Frey K.G."/>
            <person name="Gunde-Cimerman N."/>
            <person name="Dugan L."/>
            <person name="Daly M.J."/>
        </authorList>
    </citation>
    <scope>NUCLEOTIDE SEQUENCE [LARGE SCALE GENOMIC DNA]</scope>
    <source>
        <strain evidence="2 3">MD1149</strain>
    </source>
</reference>
<evidence type="ECO:0000313" key="2">
    <source>
        <dbReference type="EMBL" id="POY76635.1"/>
    </source>
</evidence>
<feature type="region of interest" description="Disordered" evidence="1">
    <location>
        <begin position="21"/>
        <end position="69"/>
    </location>
</feature>
<feature type="region of interest" description="Disordered" evidence="1">
    <location>
        <begin position="94"/>
        <end position="237"/>
    </location>
</feature>
<accession>A0A2S5BIQ4</accession>
<dbReference type="STRING" id="741276.A0A2S5BIQ4"/>
<dbReference type="EMBL" id="PJQD01000002">
    <property type="protein sequence ID" value="POY76635.1"/>
    <property type="molecule type" value="Genomic_DNA"/>
</dbReference>
<name>A0A2S5BIQ4_9BASI</name>
<dbReference type="AlphaFoldDB" id="A0A2S5BIQ4"/>
<comment type="caution">
    <text evidence="2">The sequence shown here is derived from an EMBL/GenBank/DDBJ whole genome shotgun (WGS) entry which is preliminary data.</text>
</comment>
<keyword evidence="3" id="KW-1185">Reference proteome</keyword>
<feature type="compositionally biased region" description="Polar residues" evidence="1">
    <location>
        <begin position="228"/>
        <end position="237"/>
    </location>
</feature>
<feature type="compositionally biased region" description="Basic and acidic residues" evidence="1">
    <location>
        <begin position="210"/>
        <end position="224"/>
    </location>
</feature>
<sequence>MPTPRSRSPIRTALWPAYYPPSLRALSDPRPYPEPRKLPPSTRGSSSSNGRRDYARTLQDDLDDLDNDEDHHYTQVYDLRQYGHAWLIPLGRQRTHDEEVDSQYASSPHHNGQDGDLSFSPPPFNLADPAAGAAGTGPTRTNHHVPRFQVGQPLNLDEPAHGGPTHQQHQQRRLPGRQRVAPVYDSDEEGDGGGGGGGVIDLDAEIEDADATRDSSSDGSRDASRATNETADQSMDL</sequence>
<protein>
    <submittedName>
        <fullName evidence="2">Uncharacterized protein</fullName>
    </submittedName>
</protein>